<feature type="domain" description="FAD dependent oxidoreductase" evidence="1">
    <location>
        <begin position="31"/>
        <end position="392"/>
    </location>
</feature>
<dbReference type="PANTHER" id="PTHR13847:SF201">
    <property type="entry name" value="PUTATIBE OXIDOREDUCTASE"/>
    <property type="match status" value="1"/>
</dbReference>
<dbReference type="Pfam" id="PF01266">
    <property type="entry name" value="DAO"/>
    <property type="match status" value="1"/>
</dbReference>
<dbReference type="Gene3D" id="3.30.9.10">
    <property type="entry name" value="D-Amino Acid Oxidase, subunit A, domain 2"/>
    <property type="match status" value="1"/>
</dbReference>
<dbReference type="Proteomes" id="UP001164187">
    <property type="component" value="Chromosome"/>
</dbReference>
<evidence type="ECO:0000259" key="1">
    <source>
        <dbReference type="Pfam" id="PF01266"/>
    </source>
</evidence>
<keyword evidence="3" id="KW-1185">Reference proteome</keyword>
<evidence type="ECO:0000313" key="3">
    <source>
        <dbReference type="Proteomes" id="UP001164187"/>
    </source>
</evidence>
<dbReference type="InterPro" id="IPR006076">
    <property type="entry name" value="FAD-dep_OxRdtase"/>
</dbReference>
<dbReference type="EMBL" id="CP114052">
    <property type="protein sequence ID" value="WAW14358.1"/>
    <property type="molecule type" value="Genomic_DNA"/>
</dbReference>
<reference evidence="2" key="1">
    <citation type="submission" date="2022-12" db="EMBL/GenBank/DDBJ databases">
        <title>Peptostreptococcus.</title>
        <authorList>
            <person name="Lee S.H."/>
        </authorList>
    </citation>
    <scope>NUCLEOTIDE SEQUENCE</scope>
    <source>
        <strain evidence="2">CBA3647</strain>
    </source>
</reference>
<gene>
    <name evidence="2" type="ORF">O0R46_07045</name>
</gene>
<accession>A0ABY7JQN4</accession>
<dbReference type="RefSeq" id="WP_269311028.1">
    <property type="nucleotide sequence ID" value="NZ_CP114052.1"/>
</dbReference>
<dbReference type="Gene3D" id="3.50.50.60">
    <property type="entry name" value="FAD/NAD(P)-binding domain"/>
    <property type="match status" value="1"/>
</dbReference>
<proteinExistence type="predicted"/>
<organism evidence="2 3">
    <name type="scientific">Peptostreptococcus equinus</name>
    <dbReference type="NCBI Taxonomy" id="3003601"/>
    <lineage>
        <taxon>Bacteria</taxon>
        <taxon>Bacillati</taxon>
        <taxon>Bacillota</taxon>
        <taxon>Clostridia</taxon>
        <taxon>Peptostreptococcales</taxon>
        <taxon>Peptostreptococcaceae</taxon>
        <taxon>Peptostreptococcus</taxon>
    </lineage>
</organism>
<protein>
    <submittedName>
        <fullName evidence="2">FAD-dependent oxidoreductase</fullName>
    </submittedName>
</protein>
<name>A0ABY7JQN4_9FIRM</name>
<dbReference type="PANTHER" id="PTHR13847">
    <property type="entry name" value="SARCOSINE DEHYDROGENASE-RELATED"/>
    <property type="match status" value="1"/>
</dbReference>
<sequence length="415" mass="47158">MKLHTGSLYWPQVTNVKKIKSKNIIDANKNDVLIVGGGISGAISAYRLSKAGFKVTLIEKNKIAMGSSAASTGLIQYMSDKGVVYYIETLGYEQGKRFYDLSMRAIQTLLDLDNEIDNLDQDTFLVKESLILATEKNKLEPVKKESEKQDELGYGAKFYDREMLKKQGIDAYGGLCAYPDIALNPYGFVYRLISTAIEKYGLHVMENTEFIDIKDYQSINENQDDLYQLVRIKNQEKIIKCKFKKILFATGYNPPEIFNDKLNNLNINKTYVAVSEKNINLEKSTDYLLWEVKEPYTYFRHTFEGSLMTGGLDEEDSNIKNGDEKKNTNKLVRLTKEMLIDKDLQVNIQYQYAALFGESKDNLPYMGIDPDNKNIMVICGAGGNGTVYSTIGSDICLDWVKGENIDEYKMFSLAR</sequence>
<dbReference type="SUPFAM" id="SSF51905">
    <property type="entry name" value="FAD/NAD(P)-binding domain"/>
    <property type="match status" value="1"/>
</dbReference>
<evidence type="ECO:0000313" key="2">
    <source>
        <dbReference type="EMBL" id="WAW14358.1"/>
    </source>
</evidence>
<dbReference type="InterPro" id="IPR036188">
    <property type="entry name" value="FAD/NAD-bd_sf"/>
</dbReference>